<evidence type="ECO:0000313" key="2">
    <source>
        <dbReference type="EMBL" id="KAF2716489.1"/>
    </source>
</evidence>
<reference evidence="2" key="1">
    <citation type="journal article" date="2020" name="Stud. Mycol.">
        <title>101 Dothideomycetes genomes: a test case for predicting lifestyles and emergence of pathogens.</title>
        <authorList>
            <person name="Haridas S."/>
            <person name="Albert R."/>
            <person name="Binder M."/>
            <person name="Bloem J."/>
            <person name="Labutti K."/>
            <person name="Salamov A."/>
            <person name="Andreopoulos B."/>
            <person name="Baker S."/>
            <person name="Barry K."/>
            <person name="Bills G."/>
            <person name="Bluhm B."/>
            <person name="Cannon C."/>
            <person name="Castanera R."/>
            <person name="Culley D."/>
            <person name="Daum C."/>
            <person name="Ezra D."/>
            <person name="Gonzalez J."/>
            <person name="Henrissat B."/>
            <person name="Kuo A."/>
            <person name="Liang C."/>
            <person name="Lipzen A."/>
            <person name="Lutzoni F."/>
            <person name="Magnuson J."/>
            <person name="Mondo S."/>
            <person name="Nolan M."/>
            <person name="Ohm R."/>
            <person name="Pangilinan J."/>
            <person name="Park H.-J."/>
            <person name="Ramirez L."/>
            <person name="Alfaro M."/>
            <person name="Sun H."/>
            <person name="Tritt A."/>
            <person name="Yoshinaga Y."/>
            <person name="Zwiers L.-H."/>
            <person name="Turgeon B."/>
            <person name="Goodwin S."/>
            <person name="Spatafora J."/>
            <person name="Crous P."/>
            <person name="Grigoriev I."/>
        </authorList>
    </citation>
    <scope>NUCLEOTIDE SEQUENCE</scope>
    <source>
        <strain evidence="2">CBS 116435</strain>
    </source>
</reference>
<proteinExistence type="predicted"/>
<evidence type="ECO:0000313" key="3">
    <source>
        <dbReference type="Proteomes" id="UP000799441"/>
    </source>
</evidence>
<protein>
    <submittedName>
        <fullName evidence="2">Uncharacterized protein</fullName>
    </submittedName>
</protein>
<comment type="caution">
    <text evidence="2">The sequence shown here is derived from an EMBL/GenBank/DDBJ whole genome shotgun (WGS) entry which is preliminary data.</text>
</comment>
<organism evidence="2 3">
    <name type="scientific">Polychaeton citri CBS 116435</name>
    <dbReference type="NCBI Taxonomy" id="1314669"/>
    <lineage>
        <taxon>Eukaryota</taxon>
        <taxon>Fungi</taxon>
        <taxon>Dikarya</taxon>
        <taxon>Ascomycota</taxon>
        <taxon>Pezizomycotina</taxon>
        <taxon>Dothideomycetes</taxon>
        <taxon>Dothideomycetidae</taxon>
        <taxon>Capnodiales</taxon>
        <taxon>Capnodiaceae</taxon>
        <taxon>Polychaeton</taxon>
    </lineage>
</organism>
<sequence length="122" mass="12868">MQLIQICLLAAPVAYAAAIGESAGVSPRAAAITYPKANEYKDDACSVGSYTHHSGVLGCVNFDSTTNSVYFTNGDSMYGKFVGYGCADCNCPAYVGSLPEKCVNINTVRPGRVQSVQQVEQT</sequence>
<dbReference type="OrthoDB" id="5353337at2759"/>
<keyword evidence="1" id="KW-0732">Signal</keyword>
<gene>
    <name evidence="2" type="ORF">K431DRAFT_307727</name>
</gene>
<accession>A0A9P4UJL0</accession>
<dbReference type="AlphaFoldDB" id="A0A9P4UJL0"/>
<evidence type="ECO:0000256" key="1">
    <source>
        <dbReference type="SAM" id="SignalP"/>
    </source>
</evidence>
<dbReference type="Proteomes" id="UP000799441">
    <property type="component" value="Unassembled WGS sequence"/>
</dbReference>
<keyword evidence="3" id="KW-1185">Reference proteome</keyword>
<name>A0A9P4UJL0_9PEZI</name>
<feature type="chain" id="PRO_5040198868" evidence="1">
    <location>
        <begin position="19"/>
        <end position="122"/>
    </location>
</feature>
<feature type="signal peptide" evidence="1">
    <location>
        <begin position="1"/>
        <end position="18"/>
    </location>
</feature>
<dbReference type="EMBL" id="MU003872">
    <property type="protein sequence ID" value="KAF2716489.1"/>
    <property type="molecule type" value="Genomic_DNA"/>
</dbReference>